<name>A0A7C8MWR7_9PEZI</name>
<reference evidence="4 5" key="1">
    <citation type="submission" date="2019-12" db="EMBL/GenBank/DDBJ databases">
        <title>Draft genome sequence of the ascomycete Xylaria multiplex DSM 110363.</title>
        <authorList>
            <person name="Buettner E."/>
            <person name="Kellner H."/>
        </authorList>
    </citation>
    <scope>NUCLEOTIDE SEQUENCE [LARGE SCALE GENOMIC DNA]</scope>
    <source>
        <strain evidence="4 5">DSM 110363</strain>
    </source>
</reference>
<feature type="region of interest" description="Disordered" evidence="1">
    <location>
        <begin position="334"/>
        <end position="406"/>
    </location>
</feature>
<accession>A0A7C8MWR7</accession>
<keyword evidence="2" id="KW-1133">Transmembrane helix</keyword>
<dbReference type="OrthoDB" id="5239590at2759"/>
<keyword evidence="2" id="KW-0812">Transmembrane</keyword>
<gene>
    <name evidence="4" type="ORF">GQX73_g3216</name>
</gene>
<feature type="compositionally biased region" description="Basic and acidic residues" evidence="1">
    <location>
        <begin position="335"/>
        <end position="355"/>
    </location>
</feature>
<evidence type="ECO:0000256" key="2">
    <source>
        <dbReference type="SAM" id="Phobius"/>
    </source>
</evidence>
<dbReference type="AlphaFoldDB" id="A0A7C8MWR7"/>
<feature type="transmembrane region" description="Helical" evidence="2">
    <location>
        <begin position="212"/>
        <end position="236"/>
    </location>
</feature>
<feature type="signal peptide" evidence="3">
    <location>
        <begin position="1"/>
        <end position="19"/>
    </location>
</feature>
<feature type="chain" id="PRO_5028900315" description="LPXTG-domain-containing protein" evidence="3">
    <location>
        <begin position="20"/>
        <end position="406"/>
    </location>
</feature>
<keyword evidence="5" id="KW-1185">Reference proteome</keyword>
<dbReference type="InParanoid" id="A0A7C8MWR7"/>
<dbReference type="Proteomes" id="UP000481858">
    <property type="component" value="Unassembled WGS sequence"/>
</dbReference>
<evidence type="ECO:0000313" key="4">
    <source>
        <dbReference type="EMBL" id="KAF2970327.1"/>
    </source>
</evidence>
<evidence type="ECO:0008006" key="6">
    <source>
        <dbReference type="Google" id="ProtNLM"/>
    </source>
</evidence>
<keyword evidence="2" id="KW-0472">Membrane</keyword>
<dbReference type="EMBL" id="WUBL01000024">
    <property type="protein sequence ID" value="KAF2970327.1"/>
    <property type="molecule type" value="Genomic_DNA"/>
</dbReference>
<feature type="compositionally biased region" description="Polar residues" evidence="1">
    <location>
        <begin position="396"/>
        <end position="406"/>
    </location>
</feature>
<comment type="caution">
    <text evidence="4">The sequence shown here is derived from an EMBL/GenBank/DDBJ whole genome shotgun (WGS) entry which is preliminary data.</text>
</comment>
<organism evidence="4 5">
    <name type="scientific">Xylaria multiplex</name>
    <dbReference type="NCBI Taxonomy" id="323545"/>
    <lineage>
        <taxon>Eukaryota</taxon>
        <taxon>Fungi</taxon>
        <taxon>Dikarya</taxon>
        <taxon>Ascomycota</taxon>
        <taxon>Pezizomycotina</taxon>
        <taxon>Sordariomycetes</taxon>
        <taxon>Xylariomycetidae</taxon>
        <taxon>Xylariales</taxon>
        <taxon>Xylariaceae</taxon>
        <taxon>Xylaria</taxon>
    </lineage>
</organism>
<keyword evidence="3" id="KW-0732">Signal</keyword>
<evidence type="ECO:0000256" key="3">
    <source>
        <dbReference type="SAM" id="SignalP"/>
    </source>
</evidence>
<protein>
    <recommendedName>
        <fullName evidence="6">LPXTG-domain-containing protein</fullName>
    </recommendedName>
</protein>
<proteinExistence type="predicted"/>
<sequence>MHSSQVVVVLSALAHPAHAIFVARDSPCSSNCGNVLDATVADQIVCEDANYATTTGKVFQSCVTCESTSPYTTINGDETQSDLQAMLFNMRYTVSQCVFKLEADPCSTELACGRLEHALEYGNLSFDVTPYGYCSIWSDYELDKCTSCLLAGSKSYLRNFVSILSGACRLQLEPPQTIPLTGAIFSNDLANVTNPTPTAAVQAHNSVGPLSYGAIAGIVIGGVAFVLTLLGCGVVMNGKRRKKNYLRGCEEQTKNCPSPPGAGDMFETPLSQKPLRGGWGDSPVSAATTDGQYQYARYFSPYTTQFDSPTSAVEGHGQMTWPAEKAQSIGVALSPDHDRAESPWSDRKGKEKADASVDGYELQGISSTGGYGYPVPPPPPILSEAPVLNHPGYGRQGQSYPPRQTP</sequence>
<evidence type="ECO:0000256" key="1">
    <source>
        <dbReference type="SAM" id="MobiDB-lite"/>
    </source>
</evidence>
<evidence type="ECO:0000313" key="5">
    <source>
        <dbReference type="Proteomes" id="UP000481858"/>
    </source>
</evidence>